<dbReference type="Proteomes" id="UP000076400">
    <property type="component" value="Unassembled WGS sequence"/>
</dbReference>
<keyword evidence="2" id="KW-1185">Reference proteome</keyword>
<accession>A0A154VJR1</accession>
<dbReference type="AlphaFoldDB" id="A0A154VJR1"/>
<dbReference type="PIRSF" id="PIRSF032025">
    <property type="entry name" value="UCP032025"/>
    <property type="match status" value="1"/>
</dbReference>
<comment type="caution">
    <text evidence="1">The sequence shown here is derived from an EMBL/GenBank/DDBJ whole genome shotgun (WGS) entry which is preliminary data.</text>
</comment>
<dbReference type="InterPro" id="IPR008320">
    <property type="entry name" value="UCP032025"/>
</dbReference>
<dbReference type="OrthoDB" id="9798292at2"/>
<dbReference type="EMBL" id="LPXN01000156">
    <property type="protein sequence ID" value="KZD01554.1"/>
    <property type="molecule type" value="Genomic_DNA"/>
</dbReference>
<sequence>MSLHLLKLCVGVDDIQELRDWQDQRRAQQLAAGETPRLRHVTRNWPRRAEEVLEGGSLYWVIKGFIRVRQRIIGFDEVIDPVEGTRKCGLVLDPALVETELQPHRPMQGWRYLEPADAPLDRQGGNAAGGEADLPPEMLAELRELGIL</sequence>
<gene>
    <name evidence="1" type="ORF">AUP43_13820</name>
</gene>
<dbReference type="RefSeq" id="WP_067559688.1">
    <property type="nucleotide sequence ID" value="NZ_LPXN01000156.1"/>
</dbReference>
<organism evidence="1 2">
    <name type="scientific">Oceanibaculum pacificum</name>
    <dbReference type="NCBI Taxonomy" id="580166"/>
    <lineage>
        <taxon>Bacteria</taxon>
        <taxon>Pseudomonadati</taxon>
        <taxon>Pseudomonadota</taxon>
        <taxon>Alphaproteobacteria</taxon>
        <taxon>Rhodospirillales</taxon>
        <taxon>Oceanibaculaceae</taxon>
        <taxon>Oceanibaculum</taxon>
    </lineage>
</organism>
<dbReference type="Pfam" id="PF07370">
    <property type="entry name" value="DUF1489"/>
    <property type="match status" value="1"/>
</dbReference>
<proteinExistence type="predicted"/>
<name>A0A154VJR1_9PROT</name>
<reference evidence="1 2" key="1">
    <citation type="submission" date="2015-12" db="EMBL/GenBank/DDBJ databases">
        <title>Genome sequence of Oceanibaculum pacificum MCCC 1A02656.</title>
        <authorList>
            <person name="Lu L."/>
            <person name="Lai Q."/>
            <person name="Shao Z."/>
            <person name="Qian P."/>
        </authorList>
    </citation>
    <scope>NUCLEOTIDE SEQUENCE [LARGE SCALE GENOMIC DNA]</scope>
    <source>
        <strain evidence="1 2">MCCC 1A02656</strain>
    </source>
</reference>
<dbReference type="STRING" id="580166.AUP43_13820"/>
<evidence type="ECO:0000313" key="2">
    <source>
        <dbReference type="Proteomes" id="UP000076400"/>
    </source>
</evidence>
<evidence type="ECO:0000313" key="1">
    <source>
        <dbReference type="EMBL" id="KZD01554.1"/>
    </source>
</evidence>
<protein>
    <submittedName>
        <fullName evidence="1">Lysophospholipase</fullName>
    </submittedName>
</protein>